<dbReference type="Ensembl" id="ENSCJAT00000092672.2">
    <property type="protein sequence ID" value="ENSCJAP00000074121.2"/>
    <property type="gene ID" value="ENSCJAG00000056034.2"/>
</dbReference>
<dbReference type="GO" id="GO:0005741">
    <property type="term" value="C:mitochondrial outer membrane"/>
    <property type="evidence" value="ECO:0007669"/>
    <property type="project" value="UniProtKB-SubCell"/>
</dbReference>
<feature type="binding site" evidence="14">
    <location>
        <position position="68"/>
    </location>
    <ligand>
        <name>Ca(2+)</name>
        <dbReference type="ChEBI" id="CHEBI:29108"/>
    </ligand>
</feature>
<dbReference type="GO" id="GO:0016042">
    <property type="term" value="P:lipid catabolic process"/>
    <property type="evidence" value="ECO:0007669"/>
    <property type="project" value="InterPro"/>
</dbReference>
<dbReference type="PANTHER" id="PTHR11716:SF9">
    <property type="entry name" value="PHOSPHOLIPASE A2, MEMBRANE ASSOCIATED"/>
    <property type="match status" value="1"/>
</dbReference>
<dbReference type="GO" id="GO:0047498">
    <property type="term" value="F:calcium-dependent phospholipase A2 activity"/>
    <property type="evidence" value="ECO:0007669"/>
    <property type="project" value="TreeGrafter"/>
</dbReference>
<evidence type="ECO:0000256" key="15">
    <source>
        <dbReference type="PIRSR" id="PIRSR601211-3"/>
    </source>
</evidence>
<feature type="binding site" evidence="14">
    <location>
        <position position="49"/>
    </location>
    <ligand>
        <name>Ca(2+)</name>
        <dbReference type="ChEBI" id="CHEBI:29108"/>
    </ligand>
</feature>
<evidence type="ECO:0000256" key="9">
    <source>
        <dbReference type="ARBA" id="ARBA00036775"/>
    </source>
</evidence>
<dbReference type="Proteomes" id="UP000008225">
    <property type="component" value="Chromosome 7"/>
</dbReference>
<dbReference type="SUPFAM" id="SSF48619">
    <property type="entry name" value="Phospholipase A2, PLA2"/>
    <property type="match status" value="1"/>
</dbReference>
<comment type="cofactor">
    <cofactor evidence="14">
        <name>Ca(2+)</name>
        <dbReference type="ChEBI" id="CHEBI:29108"/>
    </cofactor>
    <text evidence="14">Binds 1 Ca(2+) ion per subunit.</text>
</comment>
<dbReference type="SMART" id="SM00085">
    <property type="entry name" value="PA2c"/>
    <property type="match status" value="1"/>
</dbReference>
<comment type="subcellular location">
    <subcellularLocation>
        <location evidence="1">Mitochondrion outer membrane</location>
        <topology evidence="1">Peripheral membrane protein</topology>
    </subcellularLocation>
    <subcellularLocation>
        <location evidence="2 17">Secreted</location>
    </subcellularLocation>
</comment>
<evidence type="ECO:0000256" key="16">
    <source>
        <dbReference type="RuleBase" id="RU003654"/>
    </source>
</evidence>
<sequence>IKTLLLLAVLMTWVLQPACGNLLDFQNTIGKVTGKLVFWHYGFYSCYCGLGGKGDPEGSSHRHCFRHDCCYDHLETKGASPQKLKYKFSNKGSS</sequence>
<dbReference type="InterPro" id="IPR001211">
    <property type="entry name" value="PLA2"/>
</dbReference>
<comment type="similarity">
    <text evidence="3 16">Belongs to the phospholipase A2 family.</text>
</comment>
<dbReference type="GO" id="GO:0005576">
    <property type="term" value="C:extracellular region"/>
    <property type="evidence" value="ECO:0007669"/>
    <property type="project" value="UniProtKB-SubCell"/>
</dbReference>
<dbReference type="GeneTree" id="ENSGT00940000155096"/>
<evidence type="ECO:0000313" key="20">
    <source>
        <dbReference type="Proteomes" id="UP000008225"/>
    </source>
</evidence>
<proteinExistence type="inferred from homology"/>
<reference evidence="19" key="1">
    <citation type="submission" date="2009-03" db="EMBL/GenBank/DDBJ databases">
        <authorList>
            <person name="Warren W."/>
            <person name="Ye L."/>
            <person name="Minx P."/>
            <person name="Worley K."/>
            <person name="Gibbs R."/>
            <person name="Wilson R.K."/>
        </authorList>
    </citation>
    <scope>NUCLEOTIDE SEQUENCE [LARGE SCALE GENOMIC DNA]</scope>
</reference>
<dbReference type="Gene3D" id="1.20.90.10">
    <property type="entry name" value="Phospholipase A2 domain"/>
    <property type="match status" value="1"/>
</dbReference>
<feature type="chain" id="PRO_5035341112" description="Phospholipase A2" evidence="17">
    <location>
        <begin position="21"/>
        <end position="94"/>
    </location>
</feature>
<keyword evidence="17" id="KW-0443">Lipid metabolism</keyword>
<evidence type="ECO:0000259" key="18">
    <source>
        <dbReference type="SMART" id="SM00085"/>
    </source>
</evidence>
<dbReference type="AlphaFoldDB" id="A0A5F4W8V7"/>
<reference evidence="19" key="3">
    <citation type="submission" date="2025-09" db="UniProtKB">
        <authorList>
            <consortium name="Ensembl"/>
        </authorList>
    </citation>
    <scope>IDENTIFICATION</scope>
</reference>
<feature type="disulfide bond" evidence="15">
    <location>
        <begin position="48"/>
        <end position="64"/>
    </location>
</feature>
<accession>A0A5F4W8V7</accession>
<evidence type="ECO:0000256" key="4">
    <source>
        <dbReference type="ARBA" id="ARBA00022525"/>
    </source>
</evidence>
<comment type="catalytic activity">
    <reaction evidence="13">
        <text>1-hexadecanoyl-2-(9Z-octadecenoyl)-sn-glycero-3-phosphoglycerol + H2O = 1-hexadecanoyl-sn-glycero-3-phosphoglycerol + (9Z)-octadecenoate + H(+)</text>
        <dbReference type="Rhea" id="RHEA:44524"/>
        <dbReference type="ChEBI" id="CHEBI:15377"/>
        <dbReference type="ChEBI" id="CHEBI:15378"/>
        <dbReference type="ChEBI" id="CHEBI:30823"/>
        <dbReference type="ChEBI" id="CHEBI:84472"/>
        <dbReference type="ChEBI" id="CHEBI:84475"/>
    </reaction>
    <physiologicalReaction direction="left-to-right" evidence="13">
        <dbReference type="Rhea" id="RHEA:44525"/>
    </physiologicalReaction>
</comment>
<evidence type="ECO:0000256" key="5">
    <source>
        <dbReference type="ARBA" id="ARBA00022638"/>
    </source>
</evidence>
<keyword evidence="5" id="KW-0929">Antimicrobial</keyword>
<evidence type="ECO:0000256" key="13">
    <source>
        <dbReference type="ARBA" id="ARBA00049282"/>
    </source>
</evidence>
<evidence type="ECO:0000256" key="7">
    <source>
        <dbReference type="ARBA" id="ARBA00023408"/>
    </source>
</evidence>
<dbReference type="InterPro" id="IPR016090">
    <property type="entry name" value="PLA2-like_dom"/>
</dbReference>
<evidence type="ECO:0000256" key="14">
    <source>
        <dbReference type="PIRSR" id="PIRSR601211-2"/>
    </source>
</evidence>
<comment type="catalytic activity">
    <reaction evidence="9">
        <text>a 1,2-diacyl-sn-glycero-3-phosphoethanolamine + H2O = a 1-acyl-sn-glycero-3-phosphoethanolamine + a fatty acid + H(+)</text>
        <dbReference type="Rhea" id="RHEA:44604"/>
        <dbReference type="ChEBI" id="CHEBI:15377"/>
        <dbReference type="ChEBI" id="CHEBI:15378"/>
        <dbReference type="ChEBI" id="CHEBI:28868"/>
        <dbReference type="ChEBI" id="CHEBI:64381"/>
        <dbReference type="ChEBI" id="CHEBI:64612"/>
    </reaction>
    <physiologicalReaction direction="left-to-right" evidence="9">
        <dbReference type="Rhea" id="RHEA:44605"/>
    </physiologicalReaction>
</comment>
<keyword evidence="4 17" id="KW-0964">Secreted</keyword>
<dbReference type="InParanoid" id="A0A5F4W8V7"/>
<evidence type="ECO:0000313" key="19">
    <source>
        <dbReference type="Ensembl" id="ENSCJAP00000074121.2"/>
    </source>
</evidence>
<keyword evidence="14 17" id="KW-0106">Calcium</keyword>
<dbReference type="GO" id="GO:0006644">
    <property type="term" value="P:phospholipid metabolic process"/>
    <property type="evidence" value="ECO:0007669"/>
    <property type="project" value="InterPro"/>
</dbReference>
<keyword evidence="6 15" id="KW-1015">Disulfide bond</keyword>
<evidence type="ECO:0000256" key="3">
    <source>
        <dbReference type="ARBA" id="ARBA00007056"/>
    </source>
</evidence>
<evidence type="ECO:0000256" key="2">
    <source>
        <dbReference type="ARBA" id="ARBA00004613"/>
    </source>
</evidence>
<dbReference type="GO" id="GO:0042742">
    <property type="term" value="P:defense response to bacterium"/>
    <property type="evidence" value="ECO:0007669"/>
    <property type="project" value="UniProtKB-KW"/>
</dbReference>
<comment type="catalytic activity">
    <reaction evidence="17">
        <text>a 1,2-diacyl-sn-glycero-3-phosphocholine + H2O = a 1-acyl-sn-glycero-3-phosphocholine + a fatty acid + H(+)</text>
        <dbReference type="Rhea" id="RHEA:15801"/>
        <dbReference type="ChEBI" id="CHEBI:15377"/>
        <dbReference type="ChEBI" id="CHEBI:15378"/>
        <dbReference type="ChEBI" id="CHEBI:28868"/>
        <dbReference type="ChEBI" id="CHEBI:57643"/>
        <dbReference type="ChEBI" id="CHEBI:58168"/>
        <dbReference type="EC" id="3.1.1.4"/>
    </reaction>
</comment>
<reference evidence="19" key="2">
    <citation type="submission" date="2025-08" db="UniProtKB">
        <authorList>
            <consortium name="Ensembl"/>
        </authorList>
    </citation>
    <scope>IDENTIFICATION</scope>
</reference>
<keyword evidence="14" id="KW-0479">Metal-binding</keyword>
<keyword evidence="17" id="KW-0732">Signal</keyword>
<comment type="catalytic activity">
    <reaction evidence="7">
        <text>1-hexadecanoyl-2-(9Z,12Z-octadecadienoyl)-sn-glycero-3-phosphocholine + H2O = (9Z,12Z)-octadecadienoate + 1-hexadecanoyl-sn-glycero-3-phosphocholine + H(+)</text>
        <dbReference type="Rhea" id="RHEA:40811"/>
        <dbReference type="ChEBI" id="CHEBI:15377"/>
        <dbReference type="ChEBI" id="CHEBI:15378"/>
        <dbReference type="ChEBI" id="CHEBI:30245"/>
        <dbReference type="ChEBI" id="CHEBI:72998"/>
        <dbReference type="ChEBI" id="CHEBI:73002"/>
    </reaction>
    <physiologicalReaction direction="left-to-right" evidence="7">
        <dbReference type="Rhea" id="RHEA:40812"/>
    </physiologicalReaction>
</comment>
<keyword evidence="17" id="KW-0378">Hydrolase</keyword>
<evidence type="ECO:0000256" key="1">
    <source>
        <dbReference type="ARBA" id="ARBA00004450"/>
    </source>
</evidence>
<dbReference type="GO" id="GO:0005543">
    <property type="term" value="F:phospholipid binding"/>
    <property type="evidence" value="ECO:0007669"/>
    <property type="project" value="TreeGrafter"/>
</dbReference>
<comment type="catalytic activity">
    <reaction evidence="8">
        <text>1-hexadecanoyl-2-(4Z,7Z,10Z,13Z,16Z,19Z-docosahexaenoyl)-sn-glycero-3-phosphocholine + H2O = (4Z,7Z,10Z,13Z,16Z,19Z)-docosahexaenoate + 1-hexadecanoyl-sn-glycero-3-phosphocholine + H(+)</text>
        <dbReference type="Rhea" id="RHEA:41231"/>
        <dbReference type="ChEBI" id="CHEBI:15377"/>
        <dbReference type="ChEBI" id="CHEBI:15378"/>
        <dbReference type="ChEBI" id="CHEBI:72998"/>
        <dbReference type="ChEBI" id="CHEBI:74963"/>
        <dbReference type="ChEBI" id="CHEBI:77016"/>
    </reaction>
    <physiologicalReaction direction="left-to-right" evidence="8">
        <dbReference type="Rhea" id="RHEA:41232"/>
    </physiologicalReaction>
</comment>
<dbReference type="STRING" id="9483.ENSCJAP00000074121"/>
<dbReference type="GO" id="GO:0042130">
    <property type="term" value="P:negative regulation of T cell proliferation"/>
    <property type="evidence" value="ECO:0007669"/>
    <property type="project" value="TreeGrafter"/>
</dbReference>
<dbReference type="GO" id="GO:0050482">
    <property type="term" value="P:arachidonate secretion"/>
    <property type="evidence" value="ECO:0007669"/>
    <property type="project" value="InterPro"/>
</dbReference>
<dbReference type="PANTHER" id="PTHR11716">
    <property type="entry name" value="PHOSPHOLIPASE A2 FAMILY MEMBER"/>
    <property type="match status" value="1"/>
</dbReference>
<feature type="binding site" evidence="14">
    <location>
        <position position="47"/>
    </location>
    <ligand>
        <name>Ca(2+)</name>
        <dbReference type="ChEBI" id="CHEBI:29108"/>
    </ligand>
</feature>
<protein>
    <recommendedName>
        <fullName evidence="17">Phospholipase A2</fullName>
        <ecNumber evidence="17">3.1.1.4</ecNumber>
    </recommendedName>
</protein>
<evidence type="ECO:0000256" key="8">
    <source>
        <dbReference type="ARBA" id="ARBA00036719"/>
    </source>
</evidence>
<dbReference type="PRINTS" id="PR00389">
    <property type="entry name" value="PHPHLIPASEA2"/>
</dbReference>
<evidence type="ECO:0000256" key="6">
    <source>
        <dbReference type="ARBA" id="ARBA00023157"/>
    </source>
</evidence>
<dbReference type="OMA" id="GDQDYCK"/>
<dbReference type="GO" id="GO:0005509">
    <property type="term" value="F:calcium ion binding"/>
    <property type="evidence" value="ECO:0007669"/>
    <property type="project" value="InterPro"/>
</dbReference>
<evidence type="ECO:0000256" key="12">
    <source>
        <dbReference type="ARBA" id="ARBA00048613"/>
    </source>
</evidence>
<dbReference type="GO" id="GO:0031640">
    <property type="term" value="P:killing of cells of another organism"/>
    <property type="evidence" value="ECO:0007669"/>
    <property type="project" value="UniProtKB-KW"/>
</dbReference>
<comment type="catalytic activity">
    <reaction evidence="12">
        <text>1-hexadecanoyl-2-(9Z-octadecenoyl)-sn-glycero-3-phosphoethanolamine + H2O = 1-hexadecanoyl-sn-glycero-3-phosphoethanolamine + (9Z)-octadecenoate + H(+)</text>
        <dbReference type="Rhea" id="RHEA:40911"/>
        <dbReference type="ChEBI" id="CHEBI:15377"/>
        <dbReference type="ChEBI" id="CHEBI:15378"/>
        <dbReference type="ChEBI" id="CHEBI:30823"/>
        <dbReference type="ChEBI" id="CHEBI:73004"/>
        <dbReference type="ChEBI" id="CHEBI:73007"/>
    </reaction>
    <physiologicalReaction direction="left-to-right" evidence="12">
        <dbReference type="Rhea" id="RHEA:40912"/>
    </physiologicalReaction>
</comment>
<evidence type="ECO:0000256" key="17">
    <source>
        <dbReference type="RuleBase" id="RU361236"/>
    </source>
</evidence>
<comment type="catalytic activity">
    <reaction evidence="10">
        <text>1,2-dihexadecanoyl-sn-glycero-3-phospho-(1'-sn-glycerol) + H2O = 1-hexadecanoyl-sn-glycero-3-phospho-(1'-sn-glycerol) + hexadecanoate + H(+)</text>
        <dbReference type="Rhea" id="RHEA:45472"/>
        <dbReference type="ChEBI" id="CHEBI:7896"/>
        <dbReference type="ChEBI" id="CHEBI:15377"/>
        <dbReference type="ChEBI" id="CHEBI:15378"/>
        <dbReference type="ChEBI" id="CHEBI:72829"/>
        <dbReference type="ChEBI" id="CHEBI:75158"/>
    </reaction>
    <physiologicalReaction direction="left-to-right" evidence="10">
        <dbReference type="Rhea" id="RHEA:45473"/>
    </physiologicalReaction>
</comment>
<dbReference type="EC" id="3.1.1.4" evidence="17"/>
<feature type="domain" description="Phospholipase A2-like central" evidence="18">
    <location>
        <begin position="21"/>
        <end position="94"/>
    </location>
</feature>
<dbReference type="InterPro" id="IPR036444">
    <property type="entry name" value="PLipase_A2_dom_sf"/>
</dbReference>
<organism evidence="19 20">
    <name type="scientific">Callithrix jacchus</name>
    <name type="common">White-tufted-ear marmoset</name>
    <name type="synonym">Simia Jacchus</name>
    <dbReference type="NCBI Taxonomy" id="9483"/>
    <lineage>
        <taxon>Eukaryota</taxon>
        <taxon>Metazoa</taxon>
        <taxon>Chordata</taxon>
        <taxon>Craniata</taxon>
        <taxon>Vertebrata</taxon>
        <taxon>Euteleostomi</taxon>
        <taxon>Mammalia</taxon>
        <taxon>Eutheria</taxon>
        <taxon>Euarchontoglires</taxon>
        <taxon>Primates</taxon>
        <taxon>Haplorrhini</taxon>
        <taxon>Platyrrhini</taxon>
        <taxon>Cebidae</taxon>
        <taxon>Callitrichinae</taxon>
        <taxon>Callithrix</taxon>
        <taxon>Callithrix</taxon>
    </lineage>
</organism>
<name>A0A5F4W8V7_CALJA</name>
<dbReference type="Pfam" id="PF00068">
    <property type="entry name" value="Phospholip_A2_1"/>
    <property type="match status" value="1"/>
</dbReference>
<feature type="signal peptide" evidence="17">
    <location>
        <begin position="1"/>
        <end position="20"/>
    </location>
</feature>
<evidence type="ECO:0000256" key="11">
    <source>
        <dbReference type="ARBA" id="ARBA00048541"/>
    </source>
</evidence>
<evidence type="ECO:0000256" key="10">
    <source>
        <dbReference type="ARBA" id="ARBA00048080"/>
    </source>
</evidence>
<comment type="catalytic activity">
    <reaction evidence="11">
        <text>1-hexadecanoyl-2-(5Z,8Z,11Z,14Z-eicosatetraenoyl)-sn-glycero-3-phosphoethanolamine + H2O = 1-hexadecanoyl-sn-glycero-3-phosphoethanolamine + (5Z,8Z,11Z,14Z)-eicosatetraenoate + H(+)</text>
        <dbReference type="Rhea" id="RHEA:40431"/>
        <dbReference type="ChEBI" id="CHEBI:15377"/>
        <dbReference type="ChEBI" id="CHEBI:15378"/>
        <dbReference type="ChEBI" id="CHEBI:32395"/>
        <dbReference type="ChEBI" id="CHEBI:73004"/>
        <dbReference type="ChEBI" id="CHEBI:73009"/>
    </reaction>
    <physiologicalReaction direction="left-to-right" evidence="11">
        <dbReference type="Rhea" id="RHEA:40432"/>
    </physiologicalReaction>
</comment>
<keyword evidence="20" id="KW-1185">Reference proteome</keyword>
<keyword evidence="5" id="KW-0081">Bacteriolytic enzyme</keyword>
<feature type="binding site" evidence="14">
    <location>
        <position position="51"/>
    </location>
    <ligand>
        <name>Ca(2+)</name>
        <dbReference type="ChEBI" id="CHEBI:29108"/>
    </ligand>
</feature>